<proteinExistence type="predicted"/>
<evidence type="ECO:0000313" key="1">
    <source>
        <dbReference type="EMBL" id="MBW4668366.1"/>
    </source>
</evidence>
<sequence length="50" mass="5651">MSEIQTVQTNHDLNAGEFLSLPLLYCHQWQAKPCIRAVRGGDRIRSCPPV</sequence>
<reference evidence="1" key="1">
    <citation type="submission" date="2021-05" db="EMBL/GenBank/DDBJ databases">
        <authorList>
            <person name="Pietrasiak N."/>
            <person name="Ward R."/>
            <person name="Stajich J.E."/>
            <person name="Kurbessoian T."/>
        </authorList>
    </citation>
    <scope>NUCLEOTIDE SEQUENCE</scope>
    <source>
        <strain evidence="1">GSE-NOS-MK-12-04C</strain>
    </source>
</reference>
<protein>
    <submittedName>
        <fullName evidence="1">Uncharacterized protein</fullName>
    </submittedName>
</protein>
<dbReference type="AlphaFoldDB" id="A0A951UTC5"/>
<evidence type="ECO:0000313" key="2">
    <source>
        <dbReference type="Proteomes" id="UP000729701"/>
    </source>
</evidence>
<name>A0A951UTC5_9CYAN</name>
<accession>A0A951UTC5</accession>
<comment type="caution">
    <text evidence="1">The sequence shown here is derived from an EMBL/GenBank/DDBJ whole genome shotgun (WGS) entry which is preliminary data.</text>
</comment>
<dbReference type="Proteomes" id="UP000729701">
    <property type="component" value="Unassembled WGS sequence"/>
</dbReference>
<dbReference type="EMBL" id="JAHHGZ010000012">
    <property type="protein sequence ID" value="MBW4668366.1"/>
    <property type="molecule type" value="Genomic_DNA"/>
</dbReference>
<reference evidence="1" key="2">
    <citation type="journal article" date="2022" name="Microbiol. Resour. Announc.">
        <title>Metagenome Sequencing to Explore Phylogenomics of Terrestrial Cyanobacteria.</title>
        <authorList>
            <person name="Ward R.D."/>
            <person name="Stajich J.E."/>
            <person name="Johansen J.R."/>
            <person name="Huntemann M."/>
            <person name="Clum A."/>
            <person name="Foster B."/>
            <person name="Foster B."/>
            <person name="Roux S."/>
            <person name="Palaniappan K."/>
            <person name="Varghese N."/>
            <person name="Mukherjee S."/>
            <person name="Reddy T.B.K."/>
            <person name="Daum C."/>
            <person name="Copeland A."/>
            <person name="Chen I.A."/>
            <person name="Ivanova N.N."/>
            <person name="Kyrpides N.C."/>
            <person name="Shapiro N."/>
            <person name="Eloe-Fadrosh E.A."/>
            <person name="Pietrasiak N."/>
        </authorList>
    </citation>
    <scope>NUCLEOTIDE SEQUENCE</scope>
    <source>
        <strain evidence="1">GSE-NOS-MK-12-04C</strain>
    </source>
</reference>
<gene>
    <name evidence="1" type="ORF">KME60_13300</name>
</gene>
<organism evidence="1 2">
    <name type="scientific">Cyanomargarita calcarea GSE-NOS-MK-12-04C</name>
    <dbReference type="NCBI Taxonomy" id="2839659"/>
    <lineage>
        <taxon>Bacteria</taxon>
        <taxon>Bacillati</taxon>
        <taxon>Cyanobacteriota</taxon>
        <taxon>Cyanophyceae</taxon>
        <taxon>Nostocales</taxon>
        <taxon>Cyanomargaritaceae</taxon>
        <taxon>Cyanomargarita</taxon>
    </lineage>
</organism>